<comment type="caution">
    <text evidence="1">The sequence shown here is derived from an EMBL/GenBank/DDBJ whole genome shotgun (WGS) entry which is preliminary data.</text>
</comment>
<dbReference type="Proteomes" id="UP001152888">
    <property type="component" value="Unassembled WGS sequence"/>
</dbReference>
<name>A0A9P0QBX6_ACAOB</name>
<evidence type="ECO:0000313" key="1">
    <source>
        <dbReference type="EMBL" id="CAH2016857.1"/>
    </source>
</evidence>
<dbReference type="EMBL" id="CAKOFQ010009034">
    <property type="protein sequence ID" value="CAH2016857.1"/>
    <property type="molecule type" value="Genomic_DNA"/>
</dbReference>
<evidence type="ECO:0000313" key="2">
    <source>
        <dbReference type="Proteomes" id="UP001152888"/>
    </source>
</evidence>
<proteinExistence type="predicted"/>
<protein>
    <submittedName>
        <fullName evidence="1">Uncharacterized protein</fullName>
    </submittedName>
</protein>
<dbReference type="OrthoDB" id="6804935at2759"/>
<reference evidence="1" key="1">
    <citation type="submission" date="2022-03" db="EMBL/GenBank/DDBJ databases">
        <authorList>
            <person name="Sayadi A."/>
        </authorList>
    </citation>
    <scope>NUCLEOTIDE SEQUENCE</scope>
</reference>
<accession>A0A9P0QBX6</accession>
<organism evidence="1 2">
    <name type="scientific">Acanthoscelides obtectus</name>
    <name type="common">Bean weevil</name>
    <name type="synonym">Bruchus obtectus</name>
    <dbReference type="NCBI Taxonomy" id="200917"/>
    <lineage>
        <taxon>Eukaryota</taxon>
        <taxon>Metazoa</taxon>
        <taxon>Ecdysozoa</taxon>
        <taxon>Arthropoda</taxon>
        <taxon>Hexapoda</taxon>
        <taxon>Insecta</taxon>
        <taxon>Pterygota</taxon>
        <taxon>Neoptera</taxon>
        <taxon>Endopterygota</taxon>
        <taxon>Coleoptera</taxon>
        <taxon>Polyphaga</taxon>
        <taxon>Cucujiformia</taxon>
        <taxon>Chrysomeloidea</taxon>
        <taxon>Chrysomelidae</taxon>
        <taxon>Bruchinae</taxon>
        <taxon>Bruchini</taxon>
        <taxon>Acanthoscelides</taxon>
    </lineage>
</organism>
<dbReference type="AlphaFoldDB" id="A0A9P0QBX6"/>
<keyword evidence="2" id="KW-1185">Reference proteome</keyword>
<gene>
    <name evidence="1" type="ORF">ACAOBT_LOCUS35648</name>
</gene>
<sequence>MTNDGLSKGISEIDSVLPLTLSYNDMNVDIIDALVHNAEHVSPSKHADGSTVLPIAASGENNVSQLCYADIASQSVSKTCKHQVNFYMEK</sequence>